<reference evidence="5 6" key="1">
    <citation type="submission" date="2022-01" db="EMBL/GenBank/DDBJ databases">
        <title>Novel bile acid biosynthetic pathways are enriched in the microbiome of centenarians.</title>
        <authorList>
            <person name="Sato Y."/>
            <person name="Atarashi K."/>
            <person name="Plichta R.D."/>
            <person name="Arai Y."/>
            <person name="Sasajima S."/>
            <person name="Kearney M.S."/>
            <person name="Suda W."/>
            <person name="Takeshita K."/>
            <person name="Sasaki T."/>
            <person name="Okamoto S."/>
            <person name="Skelly N.A."/>
            <person name="Okamura Y."/>
            <person name="Vlamakis H."/>
            <person name="Li Y."/>
            <person name="Tanoue T."/>
            <person name="Takei H."/>
            <person name="Nittono H."/>
            <person name="Narushima S."/>
            <person name="Irie J."/>
            <person name="Itoh H."/>
            <person name="Moriya K."/>
            <person name="Sugiura Y."/>
            <person name="Suematsu M."/>
            <person name="Moritoki N."/>
            <person name="Shibata S."/>
            <person name="Littman R.D."/>
            <person name="Fischbach A.M."/>
            <person name="Uwamino Y."/>
            <person name="Inoue T."/>
            <person name="Honda A."/>
            <person name="Hattori M."/>
            <person name="Murai T."/>
            <person name="Xavier J.R."/>
            <person name="Hirose N."/>
            <person name="Honda K."/>
        </authorList>
    </citation>
    <scope>NUCLEOTIDE SEQUENCE [LARGE SCALE GENOMIC DNA]</scope>
    <source>
        <strain evidence="5 6">CE91-St30</strain>
    </source>
</reference>
<dbReference type="EMBL" id="AP025564">
    <property type="protein sequence ID" value="BDE94716.1"/>
    <property type="molecule type" value="Genomic_DNA"/>
</dbReference>
<evidence type="ECO:0000256" key="1">
    <source>
        <dbReference type="ARBA" id="ARBA00004196"/>
    </source>
</evidence>
<name>A0ABM7WET3_9ACTN</name>
<accession>A0ABM7WET3</accession>
<evidence type="ECO:0000256" key="2">
    <source>
        <dbReference type="SAM" id="MobiDB-lite"/>
    </source>
</evidence>
<dbReference type="InterPro" id="IPR036388">
    <property type="entry name" value="WH-like_DNA-bd_sf"/>
</dbReference>
<dbReference type="InterPro" id="IPR042229">
    <property type="entry name" value="Listeria/Bacterioides_rpt_sf"/>
</dbReference>
<keyword evidence="3" id="KW-0472">Membrane</keyword>
<dbReference type="InterPro" id="IPR011434">
    <property type="entry name" value="Ltp-like_HTH"/>
</dbReference>
<protein>
    <recommendedName>
        <fullName evidence="4">Putative host cell surface-exposed lipoprotein Ltp-like HTH region domain-containing protein</fullName>
    </recommendedName>
</protein>
<feature type="region of interest" description="Disordered" evidence="2">
    <location>
        <begin position="1"/>
        <end position="49"/>
    </location>
</feature>
<keyword evidence="3" id="KW-0812">Transmembrane</keyword>
<evidence type="ECO:0000259" key="4">
    <source>
        <dbReference type="Pfam" id="PF07553"/>
    </source>
</evidence>
<dbReference type="InterPro" id="IPR013378">
    <property type="entry name" value="InlB-like_B-rpt"/>
</dbReference>
<feature type="transmembrane region" description="Helical" evidence="3">
    <location>
        <begin position="55"/>
        <end position="75"/>
    </location>
</feature>
<feature type="domain" description="Putative host cell surface-exposed lipoprotein Ltp-like HTH region" evidence="4">
    <location>
        <begin position="289"/>
        <end position="332"/>
    </location>
</feature>
<organism evidence="5 6">
    <name type="scientific">Raoultibacter timonensis</name>
    <dbReference type="NCBI Taxonomy" id="1907662"/>
    <lineage>
        <taxon>Bacteria</taxon>
        <taxon>Bacillati</taxon>
        <taxon>Actinomycetota</taxon>
        <taxon>Coriobacteriia</taxon>
        <taxon>Eggerthellales</taxon>
        <taxon>Eggerthellaceae</taxon>
        <taxon>Raoultibacter</taxon>
    </lineage>
</organism>
<dbReference type="Gene3D" id="1.10.10.10">
    <property type="entry name" value="Winged helix-like DNA-binding domain superfamily/Winged helix DNA-binding domain"/>
    <property type="match status" value="2"/>
</dbReference>
<dbReference type="Pfam" id="PF09479">
    <property type="entry name" value="Flg_new"/>
    <property type="match status" value="2"/>
</dbReference>
<dbReference type="Proteomes" id="UP001320544">
    <property type="component" value="Chromosome"/>
</dbReference>
<evidence type="ECO:0000313" key="6">
    <source>
        <dbReference type="Proteomes" id="UP001320544"/>
    </source>
</evidence>
<evidence type="ECO:0000256" key="3">
    <source>
        <dbReference type="SAM" id="Phobius"/>
    </source>
</evidence>
<sequence>MPPVQDTETEIEEGQLYSVPAPSQPEQPMPSMAVGQGCPPPPGSPIEKKHNRRPFIIAGIAVLALVILVAGVFGAPKKDAVDKTSAASSTQASKPAQAAEYAVTFKDGDTTIETKTVTDEGKGATVNAPAKVAKDGYLLEGWTADADGSKIQVKESKDGTFVISHITGDTTLNAQWAAAFTVVFTDGEGNELAKVSVKEGGEAKAPSAPKLDGYTFTGWDADFTNVTGDLTVNATWKALPTKSQSNAVKKAKDYLSFMAFSYDGLVDQLEYEKFSYDDAVYGVDNCGADWNEQAAKKAEEYLDFMSFSRDGLIEQLQYEGFTYDQAAYGVDSVGL</sequence>
<proteinExistence type="predicted"/>
<evidence type="ECO:0000313" key="5">
    <source>
        <dbReference type="EMBL" id="BDE94716.1"/>
    </source>
</evidence>
<feature type="domain" description="Putative host cell surface-exposed lipoprotein Ltp-like HTH region" evidence="4">
    <location>
        <begin position="244"/>
        <end position="285"/>
    </location>
</feature>
<comment type="subcellular location">
    <subcellularLocation>
        <location evidence="1">Cell envelope</location>
    </subcellularLocation>
</comment>
<keyword evidence="6" id="KW-1185">Reference proteome</keyword>
<gene>
    <name evidence="5" type="ORF">CE91St30_00490</name>
</gene>
<dbReference type="Gene3D" id="2.60.40.4270">
    <property type="entry name" value="Listeria-Bacteroides repeat domain"/>
    <property type="match status" value="2"/>
</dbReference>
<dbReference type="RefSeq" id="WP_244387508.1">
    <property type="nucleotide sequence ID" value="NZ_AP025564.1"/>
</dbReference>
<dbReference type="Pfam" id="PF07553">
    <property type="entry name" value="Lipoprotein_Ltp"/>
    <property type="match status" value="2"/>
</dbReference>
<keyword evidence="3" id="KW-1133">Transmembrane helix</keyword>